<name>A0A432W4N5_9GAMM</name>
<feature type="transmembrane region" description="Helical" evidence="1">
    <location>
        <begin position="84"/>
        <end position="103"/>
    </location>
</feature>
<sequence>MSRETEDGRKPATILDGENHPAIEGATWAGLTMPFIWLLFKGPSEGYMFYYNIWVWFPFFIWLFTAFTIGCLSKGNSEKKGTVALYLGMTVLTVFFWTTRLIVGKEVDMTPLLYIWS</sequence>
<reference evidence="2 3" key="1">
    <citation type="journal article" date="2011" name="Front. Microbiol.">
        <title>Genomic signatures of strain selection and enhancement in Bacillus atrophaeus var. globigii, a historical biowarfare simulant.</title>
        <authorList>
            <person name="Gibbons H.S."/>
            <person name="Broomall S.M."/>
            <person name="McNew L.A."/>
            <person name="Daligault H."/>
            <person name="Chapman C."/>
            <person name="Bruce D."/>
            <person name="Karavis M."/>
            <person name="Krepps M."/>
            <person name="McGregor P.A."/>
            <person name="Hong C."/>
            <person name="Park K.H."/>
            <person name="Akmal A."/>
            <person name="Feldman A."/>
            <person name="Lin J.S."/>
            <person name="Chang W.E."/>
            <person name="Higgs B.W."/>
            <person name="Demirev P."/>
            <person name="Lindquist J."/>
            <person name="Liem A."/>
            <person name="Fochler E."/>
            <person name="Read T.D."/>
            <person name="Tapia R."/>
            <person name="Johnson S."/>
            <person name="Bishop-Lilly K.A."/>
            <person name="Detter C."/>
            <person name="Han C."/>
            <person name="Sozhamannan S."/>
            <person name="Rosenzweig C.N."/>
            <person name="Skowronski E.W."/>
        </authorList>
    </citation>
    <scope>NUCLEOTIDE SEQUENCE [LARGE SCALE GENOMIC DNA]</scope>
    <source>
        <strain evidence="2 3">MLST1</strain>
    </source>
</reference>
<comment type="caution">
    <text evidence="2">The sequence shown here is derived from an EMBL/GenBank/DDBJ whole genome shotgun (WGS) entry which is preliminary data.</text>
</comment>
<gene>
    <name evidence="2" type="ORF">CWE09_11325</name>
</gene>
<dbReference type="EMBL" id="PIPL01000002">
    <property type="protein sequence ID" value="RUO24446.1"/>
    <property type="molecule type" value="Genomic_DNA"/>
</dbReference>
<organism evidence="2 3">
    <name type="scientific">Aliidiomarina minuta</name>
    <dbReference type="NCBI Taxonomy" id="880057"/>
    <lineage>
        <taxon>Bacteria</taxon>
        <taxon>Pseudomonadati</taxon>
        <taxon>Pseudomonadota</taxon>
        <taxon>Gammaproteobacteria</taxon>
        <taxon>Alteromonadales</taxon>
        <taxon>Idiomarinaceae</taxon>
        <taxon>Aliidiomarina</taxon>
    </lineage>
</organism>
<dbReference type="Proteomes" id="UP000288293">
    <property type="component" value="Unassembled WGS sequence"/>
</dbReference>
<protein>
    <submittedName>
        <fullName evidence="2">Uncharacterized protein</fullName>
    </submittedName>
</protein>
<keyword evidence="1" id="KW-0812">Transmembrane</keyword>
<evidence type="ECO:0000256" key="1">
    <source>
        <dbReference type="SAM" id="Phobius"/>
    </source>
</evidence>
<keyword evidence="1" id="KW-1133">Transmembrane helix</keyword>
<dbReference type="RefSeq" id="WP_126804149.1">
    <property type="nucleotide sequence ID" value="NZ_PIPL01000002.1"/>
</dbReference>
<feature type="transmembrane region" description="Helical" evidence="1">
    <location>
        <begin position="52"/>
        <end position="72"/>
    </location>
</feature>
<feature type="transmembrane region" description="Helical" evidence="1">
    <location>
        <begin position="21"/>
        <end position="40"/>
    </location>
</feature>
<keyword evidence="1" id="KW-0472">Membrane</keyword>
<keyword evidence="3" id="KW-1185">Reference proteome</keyword>
<evidence type="ECO:0000313" key="2">
    <source>
        <dbReference type="EMBL" id="RUO24446.1"/>
    </source>
</evidence>
<dbReference type="AlphaFoldDB" id="A0A432W4N5"/>
<evidence type="ECO:0000313" key="3">
    <source>
        <dbReference type="Proteomes" id="UP000288293"/>
    </source>
</evidence>
<accession>A0A432W4N5</accession>
<proteinExistence type="predicted"/>